<evidence type="ECO:0000256" key="1">
    <source>
        <dbReference type="SAM" id="Phobius"/>
    </source>
</evidence>
<dbReference type="AlphaFoldDB" id="A0A1G8HYU3"/>
<name>A0A1G8HYU3_9ACTN</name>
<keyword evidence="3" id="KW-1185">Reference proteome</keyword>
<gene>
    <name evidence="2" type="ORF">SAMN05421505_13460</name>
</gene>
<dbReference type="EMBL" id="FNCN01000034">
    <property type="protein sequence ID" value="SDI11803.1"/>
    <property type="molecule type" value="Genomic_DNA"/>
</dbReference>
<protein>
    <recommendedName>
        <fullName evidence="4">DUF1275 domain-containing protein</fullName>
    </recommendedName>
</protein>
<dbReference type="OrthoDB" id="4272751at2"/>
<reference evidence="2 3" key="1">
    <citation type="submission" date="2016-10" db="EMBL/GenBank/DDBJ databases">
        <authorList>
            <person name="de Groot N.N."/>
        </authorList>
    </citation>
    <scope>NUCLEOTIDE SEQUENCE [LARGE SCALE GENOMIC DNA]</scope>
    <source>
        <strain evidence="2 3">CPCC 201354</strain>
    </source>
</reference>
<evidence type="ECO:0000313" key="2">
    <source>
        <dbReference type="EMBL" id="SDI11803.1"/>
    </source>
</evidence>
<dbReference type="Proteomes" id="UP000198923">
    <property type="component" value="Unassembled WGS sequence"/>
</dbReference>
<proteinExistence type="predicted"/>
<evidence type="ECO:0008006" key="4">
    <source>
        <dbReference type="Google" id="ProtNLM"/>
    </source>
</evidence>
<accession>A0A1G8HYU3</accession>
<organism evidence="2 3">
    <name type="scientific">Sinosporangium album</name>
    <dbReference type="NCBI Taxonomy" id="504805"/>
    <lineage>
        <taxon>Bacteria</taxon>
        <taxon>Bacillati</taxon>
        <taxon>Actinomycetota</taxon>
        <taxon>Actinomycetes</taxon>
        <taxon>Streptosporangiales</taxon>
        <taxon>Streptosporangiaceae</taxon>
        <taxon>Sinosporangium</taxon>
    </lineage>
</organism>
<feature type="transmembrane region" description="Helical" evidence="1">
    <location>
        <begin position="49"/>
        <end position="66"/>
    </location>
</feature>
<feature type="transmembrane region" description="Helical" evidence="1">
    <location>
        <begin position="26"/>
        <end position="43"/>
    </location>
</feature>
<sequence length="68" mass="7004">MTRTLAGLVADSTLGEGTNPRAGRRVLAVGAMFTGALLGTLLLRSYGLAWPLLASTVVVSAVAIGYRE</sequence>
<evidence type="ECO:0000313" key="3">
    <source>
        <dbReference type="Proteomes" id="UP000198923"/>
    </source>
</evidence>
<keyword evidence="1" id="KW-0812">Transmembrane</keyword>
<keyword evidence="1" id="KW-0472">Membrane</keyword>
<keyword evidence="1" id="KW-1133">Transmembrane helix</keyword>